<feature type="domain" description="Multidrug resistance protein MdtA-like beta-barrel" evidence="8">
    <location>
        <begin position="206"/>
        <end position="294"/>
    </location>
</feature>
<dbReference type="InterPro" id="IPR058626">
    <property type="entry name" value="MdtA-like_b-barrel"/>
</dbReference>
<accession>A0A1I4Q8U9</accession>
<evidence type="ECO:0000256" key="3">
    <source>
        <dbReference type="ARBA" id="ARBA00023054"/>
    </source>
</evidence>
<dbReference type="SUPFAM" id="SSF111369">
    <property type="entry name" value="HlyD-like secretion proteins"/>
    <property type="match status" value="1"/>
</dbReference>
<evidence type="ECO:0000313" key="11">
    <source>
        <dbReference type="Proteomes" id="UP000198519"/>
    </source>
</evidence>
<evidence type="ECO:0000313" key="10">
    <source>
        <dbReference type="EMBL" id="SFM36216.1"/>
    </source>
</evidence>
<dbReference type="Proteomes" id="UP000198519">
    <property type="component" value="Unassembled WGS sequence"/>
</dbReference>
<evidence type="ECO:0000259" key="9">
    <source>
        <dbReference type="Pfam" id="PF25967"/>
    </source>
</evidence>
<dbReference type="GO" id="GO:0046677">
    <property type="term" value="P:response to antibiotic"/>
    <property type="evidence" value="ECO:0007669"/>
    <property type="project" value="TreeGrafter"/>
</dbReference>
<evidence type="ECO:0000259" key="7">
    <source>
        <dbReference type="Pfam" id="PF25917"/>
    </source>
</evidence>
<reference evidence="11" key="1">
    <citation type="submission" date="2016-10" db="EMBL/GenBank/DDBJ databases">
        <authorList>
            <person name="Varghese N."/>
            <person name="Submissions S."/>
        </authorList>
    </citation>
    <scope>NUCLEOTIDE SEQUENCE [LARGE SCALE GENOMIC DNA]</scope>
    <source>
        <strain evidence="11">CGMCC 1.7061</strain>
    </source>
</reference>
<dbReference type="PROSITE" id="PS51257">
    <property type="entry name" value="PROKAR_LIPOPROTEIN"/>
    <property type="match status" value="1"/>
</dbReference>
<feature type="chain" id="PRO_5011767955" evidence="5">
    <location>
        <begin position="23"/>
        <end position="391"/>
    </location>
</feature>
<dbReference type="AlphaFoldDB" id="A0A1I4Q8U9"/>
<gene>
    <name evidence="10" type="ORF">SAMN04487963_2237</name>
</gene>
<dbReference type="Pfam" id="PF25917">
    <property type="entry name" value="BSH_RND"/>
    <property type="match status" value="1"/>
</dbReference>
<dbReference type="STRING" id="488535.SAMN04487963_2237"/>
<comment type="similarity">
    <text evidence="2">Belongs to the membrane fusion protein (MFP) (TC 8.A.1) family.</text>
</comment>
<dbReference type="Pfam" id="PF25944">
    <property type="entry name" value="Beta-barrel_RND"/>
    <property type="match status" value="1"/>
</dbReference>
<dbReference type="EMBL" id="FOUE01000003">
    <property type="protein sequence ID" value="SFM36216.1"/>
    <property type="molecule type" value="Genomic_DNA"/>
</dbReference>
<feature type="domain" description="Multidrug resistance protein MdtA-like alpha-helical hairpin" evidence="6">
    <location>
        <begin position="100"/>
        <end position="169"/>
    </location>
</feature>
<evidence type="ECO:0000256" key="5">
    <source>
        <dbReference type="SAM" id="SignalP"/>
    </source>
</evidence>
<dbReference type="GO" id="GO:0005886">
    <property type="term" value="C:plasma membrane"/>
    <property type="evidence" value="ECO:0007669"/>
    <property type="project" value="UniProtKB-SubCell"/>
</dbReference>
<sequence>MRHLALSLSLVAVLFVAGCGQADSPANTAPVAPEVGYITVKAQPFTLVNELPGRTTPFQVAEVRPQVTGILVERLFQEGEAVEVGQPLYQIDDRLYKAALASARAELASARAALETARLKAERYERLINTGAISQQDLDQARAQLNESLAMVDAGQAAVQTANINLDYTTIKAPIAGRIGRSSVTAGALVTANQASALVTIRQLDPIYVDVTQSYNALQELRSAMSSGQLQTVGEDQAAVTLVYQGGTTYEQSGTLQFSEFAVDETTGSVTLRALFPNPDDALLPGMFVRARLPQAEREEAILVPQKGISREPDGQATALVISEEGTVEKRDVFAERVVENQWLIREGLADGDRLIVEGLQKIRVGIPVRAVDVSEPDVNTSPALVAEGQG</sequence>
<dbReference type="GO" id="GO:0022857">
    <property type="term" value="F:transmembrane transporter activity"/>
    <property type="evidence" value="ECO:0007669"/>
    <property type="project" value="InterPro"/>
</dbReference>
<dbReference type="PANTHER" id="PTHR30158">
    <property type="entry name" value="ACRA/E-RELATED COMPONENT OF DRUG EFFLUX TRANSPORTER"/>
    <property type="match status" value="1"/>
</dbReference>
<dbReference type="Pfam" id="PF25876">
    <property type="entry name" value="HH_MFP_RND"/>
    <property type="match status" value="1"/>
</dbReference>
<evidence type="ECO:0000256" key="2">
    <source>
        <dbReference type="ARBA" id="ARBA00009477"/>
    </source>
</evidence>
<keyword evidence="11" id="KW-1185">Reference proteome</keyword>
<proteinExistence type="inferred from homology"/>
<feature type="domain" description="Multidrug resistance protein MdtA-like barrel-sandwich hybrid" evidence="7">
    <location>
        <begin position="60"/>
        <end position="201"/>
    </location>
</feature>
<feature type="domain" description="Multidrug resistance protein MdtA-like C-terminal permuted SH3" evidence="9">
    <location>
        <begin position="301"/>
        <end position="362"/>
    </location>
</feature>
<name>A0A1I4Q8U9_9GAMM</name>
<dbReference type="Gene3D" id="2.40.50.100">
    <property type="match status" value="1"/>
</dbReference>
<dbReference type="FunFam" id="2.40.420.20:FF:000001">
    <property type="entry name" value="Efflux RND transporter periplasmic adaptor subunit"/>
    <property type="match status" value="1"/>
</dbReference>
<evidence type="ECO:0000256" key="1">
    <source>
        <dbReference type="ARBA" id="ARBA00004519"/>
    </source>
</evidence>
<feature type="coiled-coil region" evidence="4">
    <location>
        <begin position="100"/>
        <end position="127"/>
    </location>
</feature>
<dbReference type="Pfam" id="PF25967">
    <property type="entry name" value="RND-MFP_C"/>
    <property type="match status" value="1"/>
</dbReference>
<dbReference type="InterPro" id="IPR006143">
    <property type="entry name" value="RND_pump_MFP"/>
</dbReference>
<dbReference type="InterPro" id="IPR058625">
    <property type="entry name" value="MdtA-like_BSH"/>
</dbReference>
<dbReference type="InterPro" id="IPR058627">
    <property type="entry name" value="MdtA-like_C"/>
</dbReference>
<comment type="subcellular location">
    <subcellularLocation>
        <location evidence="1">Cell inner membrane</location>
        <topology evidence="1">Lipid-anchor</topology>
    </subcellularLocation>
</comment>
<keyword evidence="5" id="KW-0732">Signal</keyword>
<evidence type="ECO:0000256" key="4">
    <source>
        <dbReference type="SAM" id="Coils"/>
    </source>
</evidence>
<dbReference type="Gene3D" id="2.40.420.20">
    <property type="match status" value="1"/>
</dbReference>
<dbReference type="Gene3D" id="2.40.30.170">
    <property type="match status" value="1"/>
</dbReference>
<dbReference type="PANTHER" id="PTHR30158:SF3">
    <property type="entry name" value="MULTIDRUG EFFLUX PUMP SUBUNIT ACRA-RELATED"/>
    <property type="match status" value="1"/>
</dbReference>
<keyword evidence="3 4" id="KW-0175">Coiled coil</keyword>
<dbReference type="OrthoDB" id="9800613at2"/>
<feature type="signal peptide" evidence="5">
    <location>
        <begin position="1"/>
        <end position="22"/>
    </location>
</feature>
<dbReference type="InterPro" id="IPR058624">
    <property type="entry name" value="MdtA-like_HH"/>
</dbReference>
<protein>
    <submittedName>
        <fullName evidence="10">Membrane fusion protein, multidrug efflux system</fullName>
    </submittedName>
</protein>
<organism evidence="10 11">
    <name type="scientific">Marinobacter zhejiangensis</name>
    <dbReference type="NCBI Taxonomy" id="488535"/>
    <lineage>
        <taxon>Bacteria</taxon>
        <taxon>Pseudomonadati</taxon>
        <taxon>Pseudomonadota</taxon>
        <taxon>Gammaproteobacteria</taxon>
        <taxon>Pseudomonadales</taxon>
        <taxon>Marinobacteraceae</taxon>
        <taxon>Marinobacter</taxon>
    </lineage>
</organism>
<evidence type="ECO:0000259" key="6">
    <source>
        <dbReference type="Pfam" id="PF25876"/>
    </source>
</evidence>
<evidence type="ECO:0000259" key="8">
    <source>
        <dbReference type="Pfam" id="PF25944"/>
    </source>
</evidence>
<dbReference type="Gene3D" id="1.10.287.470">
    <property type="entry name" value="Helix hairpin bin"/>
    <property type="match status" value="1"/>
</dbReference>
<dbReference type="NCBIfam" id="TIGR01730">
    <property type="entry name" value="RND_mfp"/>
    <property type="match status" value="1"/>
</dbReference>